<feature type="chain" id="PRO_5040724900" evidence="1">
    <location>
        <begin position="18"/>
        <end position="91"/>
    </location>
</feature>
<sequence>MKASIILALPFLSLAAAAPAKVNKRIDLSKLLEPLDCPVTVAKVIPKCFPYVDDGDKIMIDTLEICIKKLGLNIERTVKLEEITCIYNSSI</sequence>
<comment type="caution">
    <text evidence="2">The sequence shown here is derived from an EMBL/GenBank/DDBJ whole genome shotgun (WGS) entry which is preliminary data.</text>
</comment>
<dbReference type="AlphaFoldDB" id="A0A9W8PGU4"/>
<evidence type="ECO:0000313" key="2">
    <source>
        <dbReference type="EMBL" id="KAJ4006394.1"/>
    </source>
</evidence>
<evidence type="ECO:0000256" key="1">
    <source>
        <dbReference type="SAM" id="SignalP"/>
    </source>
</evidence>
<protein>
    <submittedName>
        <fullName evidence="2">Uncharacterized protein</fullName>
    </submittedName>
</protein>
<evidence type="ECO:0000313" key="3">
    <source>
        <dbReference type="Proteomes" id="UP001152130"/>
    </source>
</evidence>
<accession>A0A9W8PGU4</accession>
<keyword evidence="3" id="KW-1185">Reference proteome</keyword>
<reference evidence="2" key="1">
    <citation type="submission" date="2022-10" db="EMBL/GenBank/DDBJ databases">
        <title>Fusarium specimens isolated from Avocado Roots.</title>
        <authorList>
            <person name="Stajich J."/>
            <person name="Roper C."/>
            <person name="Heimlech-Rivalta G."/>
        </authorList>
    </citation>
    <scope>NUCLEOTIDE SEQUENCE</scope>
    <source>
        <strain evidence="2">CF00143</strain>
    </source>
</reference>
<dbReference type="Proteomes" id="UP001152130">
    <property type="component" value="Unassembled WGS sequence"/>
</dbReference>
<name>A0A9W8PGU4_9HYPO</name>
<dbReference type="EMBL" id="JAPDHF010000019">
    <property type="protein sequence ID" value="KAJ4006394.1"/>
    <property type="molecule type" value="Genomic_DNA"/>
</dbReference>
<proteinExistence type="predicted"/>
<gene>
    <name evidence="2" type="ORF">NW766_010481</name>
</gene>
<dbReference type="OrthoDB" id="5090416at2759"/>
<organism evidence="2 3">
    <name type="scientific">Fusarium irregulare</name>
    <dbReference type="NCBI Taxonomy" id="2494466"/>
    <lineage>
        <taxon>Eukaryota</taxon>
        <taxon>Fungi</taxon>
        <taxon>Dikarya</taxon>
        <taxon>Ascomycota</taxon>
        <taxon>Pezizomycotina</taxon>
        <taxon>Sordariomycetes</taxon>
        <taxon>Hypocreomycetidae</taxon>
        <taxon>Hypocreales</taxon>
        <taxon>Nectriaceae</taxon>
        <taxon>Fusarium</taxon>
        <taxon>Fusarium incarnatum-equiseti species complex</taxon>
    </lineage>
</organism>
<feature type="signal peptide" evidence="1">
    <location>
        <begin position="1"/>
        <end position="17"/>
    </location>
</feature>
<keyword evidence="1" id="KW-0732">Signal</keyword>